<dbReference type="AlphaFoldDB" id="A0A437J449"/>
<comment type="caution">
    <text evidence="1">The sequence shown here is derived from an EMBL/GenBank/DDBJ whole genome shotgun (WGS) entry which is preliminary data.</text>
</comment>
<keyword evidence="2" id="KW-1185">Reference proteome</keyword>
<evidence type="ECO:0000313" key="1">
    <source>
        <dbReference type="EMBL" id="RVT39453.1"/>
    </source>
</evidence>
<evidence type="ECO:0000313" key="2">
    <source>
        <dbReference type="Proteomes" id="UP000282977"/>
    </source>
</evidence>
<dbReference type="RefSeq" id="WP_164847515.1">
    <property type="nucleotide sequence ID" value="NZ_RZUL01000007.1"/>
</dbReference>
<proteinExistence type="predicted"/>
<protein>
    <submittedName>
        <fullName evidence="1">Uncharacterized protein</fullName>
    </submittedName>
</protein>
<gene>
    <name evidence="1" type="ORF">ENE74_15540</name>
</gene>
<organism evidence="1 2">
    <name type="scientific">Sphingobium algorifonticola</name>
    <dbReference type="NCBI Taxonomy" id="2008318"/>
    <lineage>
        <taxon>Bacteria</taxon>
        <taxon>Pseudomonadati</taxon>
        <taxon>Pseudomonadota</taxon>
        <taxon>Alphaproteobacteria</taxon>
        <taxon>Sphingomonadales</taxon>
        <taxon>Sphingomonadaceae</taxon>
        <taxon>Sphingobium</taxon>
    </lineage>
</organism>
<sequence>MISGFFGTSFELGGRVASIASGIRSGTSDVVGGEEALSITTGPCVILCRRWASGLRRHIALRRSRQFNPLLMAAEQAPTGQ</sequence>
<dbReference type="Proteomes" id="UP000282977">
    <property type="component" value="Unassembled WGS sequence"/>
</dbReference>
<dbReference type="EMBL" id="RZUL01000007">
    <property type="protein sequence ID" value="RVT39453.1"/>
    <property type="molecule type" value="Genomic_DNA"/>
</dbReference>
<name>A0A437J449_9SPHN</name>
<reference evidence="1 2" key="1">
    <citation type="submission" date="2019-01" db="EMBL/GenBank/DDBJ databases">
        <authorList>
            <person name="Chen W.-M."/>
        </authorList>
    </citation>
    <scope>NUCLEOTIDE SEQUENCE [LARGE SCALE GENOMIC DNA]</scope>
    <source>
        <strain evidence="1 2">TLA-22</strain>
    </source>
</reference>
<accession>A0A437J449</accession>